<proteinExistence type="predicted"/>
<comment type="caution">
    <text evidence="2">The sequence shown here is derived from an EMBL/GenBank/DDBJ whole genome shotgun (WGS) entry which is preliminary data.</text>
</comment>
<sequence length="175" mass="20262">MLSRLNFMLIDAGFETTVLKYLAKIQEITNQHSILLNDLIRIAKQSKEQLAAPPPNLPTFPLKSVDEFLKFDNLLADELISRYMISRLASIGGNNIQYHTRRILKFLITDQVAIYYSWKGRDKLAFEKTKSMEIIYGAVKINYPQSEQSDLYIAKSVKDWLKFAKTRLNKHSNSM</sequence>
<dbReference type="InterPro" id="IPR032071">
    <property type="entry name" value="DUF4806"/>
</dbReference>
<accession>A0AAW1ICT9</accession>
<name>A0AAW1ICT9_POPJA</name>
<evidence type="ECO:0000313" key="3">
    <source>
        <dbReference type="Proteomes" id="UP001458880"/>
    </source>
</evidence>
<keyword evidence="3" id="KW-1185">Reference proteome</keyword>
<dbReference type="EMBL" id="JASPKY010000664">
    <property type="protein sequence ID" value="KAK9687065.1"/>
    <property type="molecule type" value="Genomic_DNA"/>
</dbReference>
<gene>
    <name evidence="2" type="ORF">QE152_g36738</name>
</gene>
<evidence type="ECO:0000313" key="2">
    <source>
        <dbReference type="EMBL" id="KAK9687065.1"/>
    </source>
</evidence>
<dbReference type="AlphaFoldDB" id="A0AAW1ICT9"/>
<dbReference type="PANTHER" id="PTHR34153">
    <property type="entry name" value="SI:CH211-262H13.3-RELATED-RELATED"/>
    <property type="match status" value="1"/>
</dbReference>
<organism evidence="2 3">
    <name type="scientific">Popillia japonica</name>
    <name type="common">Japanese beetle</name>
    <dbReference type="NCBI Taxonomy" id="7064"/>
    <lineage>
        <taxon>Eukaryota</taxon>
        <taxon>Metazoa</taxon>
        <taxon>Ecdysozoa</taxon>
        <taxon>Arthropoda</taxon>
        <taxon>Hexapoda</taxon>
        <taxon>Insecta</taxon>
        <taxon>Pterygota</taxon>
        <taxon>Neoptera</taxon>
        <taxon>Endopterygota</taxon>
        <taxon>Coleoptera</taxon>
        <taxon>Polyphaga</taxon>
        <taxon>Scarabaeiformia</taxon>
        <taxon>Scarabaeidae</taxon>
        <taxon>Rutelinae</taxon>
        <taxon>Popillia</taxon>
    </lineage>
</organism>
<evidence type="ECO:0000259" key="1">
    <source>
        <dbReference type="Pfam" id="PF16064"/>
    </source>
</evidence>
<dbReference type="PANTHER" id="PTHR34153:SF2">
    <property type="entry name" value="SI:CH211-262H13.3-RELATED"/>
    <property type="match status" value="1"/>
</dbReference>
<reference evidence="2 3" key="1">
    <citation type="journal article" date="2024" name="BMC Genomics">
        <title>De novo assembly and annotation of Popillia japonica's genome with initial clues to its potential as an invasive pest.</title>
        <authorList>
            <person name="Cucini C."/>
            <person name="Boschi S."/>
            <person name="Funari R."/>
            <person name="Cardaioli E."/>
            <person name="Iannotti N."/>
            <person name="Marturano G."/>
            <person name="Paoli F."/>
            <person name="Bruttini M."/>
            <person name="Carapelli A."/>
            <person name="Frati F."/>
            <person name="Nardi F."/>
        </authorList>
    </citation>
    <scope>NUCLEOTIDE SEQUENCE [LARGE SCALE GENOMIC DNA]</scope>
    <source>
        <strain evidence="2">DMR45628</strain>
    </source>
</reference>
<protein>
    <recommendedName>
        <fullName evidence="1">DUF4806 domain-containing protein</fullName>
    </recommendedName>
</protein>
<dbReference type="Proteomes" id="UP001458880">
    <property type="component" value="Unassembled WGS sequence"/>
</dbReference>
<feature type="domain" description="DUF4806" evidence="1">
    <location>
        <begin position="59"/>
        <end position="129"/>
    </location>
</feature>
<dbReference type="Pfam" id="PF16064">
    <property type="entry name" value="DUF4806"/>
    <property type="match status" value="1"/>
</dbReference>